<proteinExistence type="evidence at transcript level"/>
<organism evidence="1">
    <name type="scientific">Zea mays</name>
    <name type="common">Maize</name>
    <dbReference type="NCBI Taxonomy" id="4577"/>
    <lineage>
        <taxon>Eukaryota</taxon>
        <taxon>Viridiplantae</taxon>
        <taxon>Streptophyta</taxon>
        <taxon>Embryophyta</taxon>
        <taxon>Tracheophyta</taxon>
        <taxon>Spermatophyta</taxon>
        <taxon>Magnoliopsida</taxon>
        <taxon>Liliopsida</taxon>
        <taxon>Poales</taxon>
        <taxon>Poaceae</taxon>
        <taxon>PACMAD clade</taxon>
        <taxon>Panicoideae</taxon>
        <taxon>Andropogonodae</taxon>
        <taxon>Andropogoneae</taxon>
        <taxon>Tripsacinae</taxon>
        <taxon>Zea</taxon>
    </lineage>
</organism>
<reference evidence="1" key="1">
    <citation type="journal article" date="2009" name="PLoS Genet.">
        <title>Sequencing, mapping, and analysis of 27,455 maize full-length cDNAs.</title>
        <authorList>
            <person name="Soderlund C."/>
            <person name="Descour A."/>
            <person name="Kudrna D."/>
            <person name="Bomhoff M."/>
            <person name="Boyd L."/>
            <person name="Currie J."/>
            <person name="Angelova A."/>
            <person name="Collura K."/>
            <person name="Wissotski M."/>
            <person name="Ashley E."/>
            <person name="Morrow D."/>
            <person name="Fernandes J."/>
            <person name="Walbot V."/>
            <person name="Yu Y."/>
        </authorList>
    </citation>
    <scope>NUCLEOTIDE SEQUENCE</scope>
    <source>
        <strain evidence="1">B73</strain>
    </source>
</reference>
<dbReference type="HOGENOM" id="CLU_1909711_0_0_1"/>
<accession>C0PNQ5</accession>
<dbReference type="GeneID" id="103636343"/>
<dbReference type="KEGG" id="zma:100384367"/>
<name>C0PNQ5_MAIZE</name>
<dbReference type="RefSeq" id="XP_008656928.1">
    <property type="nucleotide sequence ID" value="XM_008658706.1"/>
</dbReference>
<dbReference type="KEGG" id="zma:103636343"/>
<sequence>MLLRALPFFPSPCARRGSLLHCSSPRGSHGVLLSAERLFPTMPSNPVFLCSRGPRPCFPSLAELAGRPLAPVPSLSSPWRLSAMVLCIPSSRARAASCSSVLRLKLARRAHLSVSPTLAIVSCLVAPCSAVVF</sequence>
<protein>
    <submittedName>
        <fullName evidence="1">Uncharacterized protein</fullName>
    </submittedName>
</protein>
<evidence type="ECO:0000313" key="1">
    <source>
        <dbReference type="EMBL" id="ACN36821.1"/>
    </source>
</evidence>
<dbReference type="RefSeq" id="NP_001170384.1">
    <property type="nucleotide sequence ID" value="NM_001176913.2"/>
</dbReference>
<dbReference type="EMBL" id="BT069924">
    <property type="protein sequence ID" value="ACN36821.1"/>
    <property type="molecule type" value="mRNA"/>
</dbReference>
<dbReference type="AlphaFoldDB" id="C0PNQ5"/>
<dbReference type="GeneID" id="100384367"/>